<evidence type="ECO:0000256" key="1">
    <source>
        <dbReference type="ARBA" id="ARBA00006754"/>
    </source>
</evidence>
<dbReference type="GO" id="GO:0003677">
    <property type="term" value="F:DNA binding"/>
    <property type="evidence" value="ECO:0007669"/>
    <property type="project" value="UniProtKB-KW"/>
</dbReference>
<sequence length="531" mass="56340">MPSVRDLVTRLGPDLVTAPVGPADLAVDFTSVVVHDPLDVPAFDPGDLVLAVGVHEASPQALRLAAARPAVLVLRHDGPLGQALLAEALSAGVCLLVVPAGCGWSHLHTIATSLPVRMPPVRADSLSGSELVSDLFVVANALADALGAPVTIEDNQSRLLAYSALHDVADVARSGTILGHRVPDAFLRQVRRLGVVKRLLTETEPFFLLSTTPGICSRTVVALRAHDELLGSIWAVTDTPLDEPRTAALAEAARNIAIRLAHHRLTTDLQHQQRTATMGLLLRGGSAAVEAGHRLGMTGPGYRLAAITAVRAGGGRDDRLLDQCATALVRRLSLARTVGATARIADTVYGVVPGPADPARSLRELRAVLLAVRTAARPDSPELVTIGMSGPVTTLAELGEAREEADRVLQVLARDRSHEGCAEVGEVGLAVSVLRLADLESARRAGQRNVLDDIDDHDAAHAADYGRTLRVYLASFGDPTAASKALNVHTNTLRYRLRRLHEIFGLDLTDADTRFALMVDIRLKAHLSGRG</sequence>
<dbReference type="InterPro" id="IPR025736">
    <property type="entry name" value="PucR_C-HTH_dom"/>
</dbReference>
<feature type="domain" description="PucR C-terminal helix-turn-helix" evidence="2">
    <location>
        <begin position="467"/>
        <end position="522"/>
    </location>
</feature>
<gene>
    <name evidence="4" type="ORF">CLV43_107449</name>
</gene>
<accession>A0A2T0T2I1</accession>
<dbReference type="AlphaFoldDB" id="A0A2T0T2I1"/>
<dbReference type="Pfam" id="PF13556">
    <property type="entry name" value="HTH_30"/>
    <property type="match status" value="1"/>
</dbReference>
<proteinExistence type="inferred from homology"/>
<comment type="caution">
    <text evidence="4">The sequence shown here is derived from an EMBL/GenBank/DDBJ whole genome shotgun (WGS) entry which is preliminary data.</text>
</comment>
<keyword evidence="4" id="KW-0238">DNA-binding</keyword>
<reference evidence="4 5" key="1">
    <citation type="submission" date="2018-03" db="EMBL/GenBank/DDBJ databases">
        <title>Genomic Encyclopedia of Archaeal and Bacterial Type Strains, Phase II (KMG-II): from individual species to whole genera.</title>
        <authorList>
            <person name="Goeker M."/>
        </authorList>
    </citation>
    <scope>NUCLEOTIDE SEQUENCE [LARGE SCALE GENOMIC DNA]</scope>
    <source>
        <strain evidence="4 5">DSM 44720</strain>
    </source>
</reference>
<dbReference type="InterPro" id="IPR042070">
    <property type="entry name" value="PucR_C-HTH_sf"/>
</dbReference>
<feature type="domain" description="CdaR GGDEF-like" evidence="3">
    <location>
        <begin position="287"/>
        <end position="411"/>
    </location>
</feature>
<dbReference type="PANTHER" id="PTHR33744">
    <property type="entry name" value="CARBOHYDRATE DIACID REGULATOR"/>
    <property type="match status" value="1"/>
</dbReference>
<keyword evidence="5" id="KW-1185">Reference proteome</keyword>
<dbReference type="Pfam" id="PF17853">
    <property type="entry name" value="GGDEF_2"/>
    <property type="match status" value="1"/>
</dbReference>
<dbReference type="InterPro" id="IPR051448">
    <property type="entry name" value="CdaR-like_regulators"/>
</dbReference>
<evidence type="ECO:0000313" key="5">
    <source>
        <dbReference type="Proteomes" id="UP000239494"/>
    </source>
</evidence>
<evidence type="ECO:0000259" key="2">
    <source>
        <dbReference type="Pfam" id="PF13556"/>
    </source>
</evidence>
<evidence type="ECO:0000313" key="4">
    <source>
        <dbReference type="EMBL" id="PRY39862.1"/>
    </source>
</evidence>
<dbReference type="Gene3D" id="1.10.10.2840">
    <property type="entry name" value="PucR C-terminal helix-turn-helix domain"/>
    <property type="match status" value="1"/>
</dbReference>
<protein>
    <submittedName>
        <fullName evidence="4">DNA-binding PucR family transcriptional regulator</fullName>
    </submittedName>
</protein>
<dbReference type="PANTHER" id="PTHR33744:SF17">
    <property type="entry name" value="CONSERVED PROTEIN"/>
    <property type="match status" value="1"/>
</dbReference>
<name>A0A2T0T2I1_9PSEU</name>
<dbReference type="EMBL" id="PVTF01000007">
    <property type="protein sequence ID" value="PRY39862.1"/>
    <property type="molecule type" value="Genomic_DNA"/>
</dbReference>
<dbReference type="Proteomes" id="UP000239494">
    <property type="component" value="Unassembled WGS sequence"/>
</dbReference>
<organism evidence="4 5">
    <name type="scientific">Umezawaea tangerina</name>
    <dbReference type="NCBI Taxonomy" id="84725"/>
    <lineage>
        <taxon>Bacteria</taxon>
        <taxon>Bacillati</taxon>
        <taxon>Actinomycetota</taxon>
        <taxon>Actinomycetes</taxon>
        <taxon>Pseudonocardiales</taxon>
        <taxon>Pseudonocardiaceae</taxon>
        <taxon>Umezawaea</taxon>
    </lineage>
</organism>
<dbReference type="InterPro" id="IPR041522">
    <property type="entry name" value="CdaR_GGDEF"/>
</dbReference>
<evidence type="ECO:0000259" key="3">
    <source>
        <dbReference type="Pfam" id="PF17853"/>
    </source>
</evidence>
<comment type="similarity">
    <text evidence="1">Belongs to the CdaR family.</text>
</comment>